<feature type="transmembrane region" description="Helical" evidence="1">
    <location>
        <begin position="134"/>
        <end position="154"/>
    </location>
</feature>
<proteinExistence type="predicted"/>
<feature type="transmembrane region" description="Helical" evidence="1">
    <location>
        <begin position="74"/>
        <end position="93"/>
    </location>
</feature>
<name>A0AAD5FY17_9ASCO</name>
<comment type="caution">
    <text evidence="2">The sequence shown here is derived from an EMBL/GenBank/DDBJ whole genome shotgun (WGS) entry which is preliminary data.</text>
</comment>
<dbReference type="RefSeq" id="XP_051608354.1">
    <property type="nucleotide sequence ID" value="XM_051752756.1"/>
</dbReference>
<reference evidence="2 3" key="1">
    <citation type="journal article" date="2022" name="DNA Res.">
        <title>Genome analysis of five recently described species of the CUG-Ser clade uncovers Candida theae as a new hybrid lineage with pathogenic potential in the Candida parapsilosis species complex.</title>
        <authorList>
            <person name="Mixao V."/>
            <person name="Del Olmo V."/>
            <person name="Hegedusova E."/>
            <person name="Saus E."/>
            <person name="Pryszcz L."/>
            <person name="Cillingova A."/>
            <person name="Nosek J."/>
            <person name="Gabaldon T."/>
        </authorList>
    </citation>
    <scope>NUCLEOTIDE SEQUENCE [LARGE SCALE GENOMIC DNA]</scope>
    <source>
        <strain evidence="2 3">CBS 12239</strain>
    </source>
</reference>
<dbReference type="AlphaFoldDB" id="A0AAD5FY17"/>
<dbReference type="EMBL" id="JAIHNG010000121">
    <property type="protein sequence ID" value="KAI5957651.1"/>
    <property type="molecule type" value="Genomic_DNA"/>
</dbReference>
<organism evidence="2 3">
    <name type="scientific">Candida theae</name>
    <dbReference type="NCBI Taxonomy" id="1198502"/>
    <lineage>
        <taxon>Eukaryota</taxon>
        <taxon>Fungi</taxon>
        <taxon>Dikarya</taxon>
        <taxon>Ascomycota</taxon>
        <taxon>Saccharomycotina</taxon>
        <taxon>Pichiomycetes</taxon>
        <taxon>Debaryomycetaceae</taxon>
        <taxon>Candida/Lodderomyces clade</taxon>
        <taxon>Candida</taxon>
    </lineage>
</organism>
<feature type="transmembrane region" description="Helical" evidence="1">
    <location>
        <begin position="105"/>
        <end position="128"/>
    </location>
</feature>
<keyword evidence="3" id="KW-1185">Reference proteome</keyword>
<dbReference type="Proteomes" id="UP001204833">
    <property type="component" value="Unassembled WGS sequence"/>
</dbReference>
<evidence type="ECO:0000313" key="3">
    <source>
        <dbReference type="Proteomes" id="UP001204833"/>
    </source>
</evidence>
<evidence type="ECO:0000313" key="2">
    <source>
        <dbReference type="EMBL" id="KAI5957651.1"/>
    </source>
</evidence>
<protein>
    <submittedName>
        <fullName evidence="2">Uncharacterized protein</fullName>
    </submittedName>
</protein>
<keyword evidence="1" id="KW-1133">Transmembrane helix</keyword>
<accession>A0AAD5FY17</accession>
<dbReference type="GeneID" id="76151404"/>
<sequence>MTPYNHTFSSNKSSKIQLDELSDQECCQGEDAYNEKELPQNLLSRTSLRRASGLALFVVMILSSYDYIGEVGTFIWLTIVYCVTVGSEVITNLTASARSVTDFRLILANLIHSYNAVLIIVAHWILVVHIGLDLVALTSYAVLMFFSFTFFPYIEHIVN</sequence>
<keyword evidence="1" id="KW-0472">Membrane</keyword>
<evidence type="ECO:0000256" key="1">
    <source>
        <dbReference type="SAM" id="Phobius"/>
    </source>
</evidence>
<gene>
    <name evidence="2" type="ORF">KGF57_003345</name>
</gene>
<keyword evidence="1" id="KW-0812">Transmembrane</keyword>